<evidence type="ECO:0000313" key="5">
    <source>
        <dbReference type="Proteomes" id="UP000193380"/>
    </source>
</evidence>
<dbReference type="PANTHER" id="PTHR15036">
    <property type="entry name" value="PIKACHURIN-LIKE PROTEIN"/>
    <property type="match status" value="1"/>
</dbReference>
<keyword evidence="2" id="KW-1133">Transmembrane helix</keyword>
<dbReference type="CDD" id="cd00110">
    <property type="entry name" value="LamG"/>
    <property type="match status" value="1"/>
</dbReference>
<dbReference type="EMBL" id="FR947664">
    <property type="protein sequence ID" value="CDQ99537.1"/>
    <property type="molecule type" value="Genomic_DNA"/>
</dbReference>
<reference evidence="4" key="2">
    <citation type="submission" date="2014-03" db="EMBL/GenBank/DDBJ databases">
        <authorList>
            <person name="Genoscope - CEA"/>
        </authorList>
    </citation>
    <scope>NUCLEOTIDE SEQUENCE</scope>
</reference>
<sequence length="213" mass="23623">PLKQHVISLTRCVCVCVCVCVFVCFLNLCVCVVSSSLSDVGGFFEAGTLVRYDFLSESAATNQDTRFVAQPSTTQEVNLTGEAVAFSFSTSNTPAILLYVSSKTQDYLALVLRQNGTLQVRYNLGGLKEPFTIDVDQRNLANGQPHTINMSRSNRTITIQLDHYPPVSYSLPEASDTQFNLVKTLFLGKVFGEYRHLKCVFDRSAWQKSADLL</sequence>
<comment type="caution">
    <text evidence="1">Lacks conserved residue(s) required for the propagation of feature annotation.</text>
</comment>
<evidence type="ECO:0000259" key="3">
    <source>
        <dbReference type="PROSITE" id="PS50025"/>
    </source>
</evidence>
<keyword evidence="2" id="KW-0472">Membrane</keyword>
<proteinExistence type="predicted"/>
<dbReference type="AlphaFoldDB" id="A0A060Z6M7"/>
<dbReference type="InterPro" id="IPR001791">
    <property type="entry name" value="Laminin_G"/>
</dbReference>
<accession>A0A060Z6M7</accession>
<keyword evidence="2" id="KW-0812">Transmembrane</keyword>
<organism evidence="4 5">
    <name type="scientific">Oncorhynchus mykiss</name>
    <name type="common">Rainbow trout</name>
    <name type="synonym">Salmo gairdneri</name>
    <dbReference type="NCBI Taxonomy" id="8022"/>
    <lineage>
        <taxon>Eukaryota</taxon>
        <taxon>Metazoa</taxon>
        <taxon>Chordata</taxon>
        <taxon>Craniata</taxon>
        <taxon>Vertebrata</taxon>
        <taxon>Euteleostomi</taxon>
        <taxon>Actinopterygii</taxon>
        <taxon>Neopterygii</taxon>
        <taxon>Teleostei</taxon>
        <taxon>Protacanthopterygii</taxon>
        <taxon>Salmoniformes</taxon>
        <taxon>Salmonidae</taxon>
        <taxon>Salmoninae</taxon>
        <taxon>Oncorhynchus</taxon>
    </lineage>
</organism>
<evidence type="ECO:0000256" key="1">
    <source>
        <dbReference type="PROSITE-ProRule" id="PRU00122"/>
    </source>
</evidence>
<evidence type="ECO:0000313" key="4">
    <source>
        <dbReference type="EMBL" id="CDQ99537.1"/>
    </source>
</evidence>
<dbReference type="PROSITE" id="PS50025">
    <property type="entry name" value="LAM_G_DOMAIN"/>
    <property type="match status" value="1"/>
</dbReference>
<dbReference type="InterPro" id="IPR013320">
    <property type="entry name" value="ConA-like_dom_sf"/>
</dbReference>
<dbReference type="SUPFAM" id="SSF49899">
    <property type="entry name" value="Concanavalin A-like lectins/glucanases"/>
    <property type="match status" value="1"/>
</dbReference>
<dbReference type="Proteomes" id="UP000193380">
    <property type="component" value="Unassembled WGS sequence"/>
</dbReference>
<protein>
    <recommendedName>
        <fullName evidence="3">Laminin G domain-containing protein</fullName>
    </recommendedName>
</protein>
<reference evidence="4" key="1">
    <citation type="journal article" date="2014" name="Nat. Commun.">
        <title>The rainbow trout genome provides novel insights into evolution after whole-genome duplication in vertebrates.</title>
        <authorList>
            <person name="Berthelot C."/>
            <person name="Brunet F."/>
            <person name="Chalopin D."/>
            <person name="Juanchich A."/>
            <person name="Bernard M."/>
            <person name="Noel B."/>
            <person name="Bento P."/>
            <person name="Da Silva C."/>
            <person name="Labadie K."/>
            <person name="Alberti A."/>
            <person name="Aury J.M."/>
            <person name="Louis A."/>
            <person name="Dehais P."/>
            <person name="Bardou P."/>
            <person name="Montfort J."/>
            <person name="Klopp C."/>
            <person name="Cabau C."/>
            <person name="Gaspin C."/>
            <person name="Thorgaard G.H."/>
            <person name="Boussaha M."/>
            <person name="Quillet E."/>
            <person name="Guyomard R."/>
            <person name="Galiana D."/>
            <person name="Bobe J."/>
            <person name="Volff J.N."/>
            <person name="Genet C."/>
            <person name="Wincker P."/>
            <person name="Jaillon O."/>
            <person name="Roest Crollius H."/>
            <person name="Guiguen Y."/>
        </authorList>
    </citation>
    <scope>NUCLEOTIDE SEQUENCE [LARGE SCALE GENOMIC DNA]</scope>
</reference>
<evidence type="ECO:0000256" key="2">
    <source>
        <dbReference type="SAM" id="Phobius"/>
    </source>
</evidence>
<gene>
    <name evidence="4" type="ORF">GSONMT00057663001</name>
</gene>
<feature type="domain" description="Laminin G" evidence="3">
    <location>
        <begin position="57"/>
        <end position="213"/>
    </location>
</feature>
<dbReference type="Pfam" id="PF02210">
    <property type="entry name" value="Laminin_G_2"/>
    <property type="match status" value="1"/>
</dbReference>
<feature type="non-terminal residue" evidence="4">
    <location>
        <position position="1"/>
    </location>
</feature>
<dbReference type="PANTHER" id="PTHR15036:SF33">
    <property type="entry name" value="CONTACTIN-ASSOCIATED PROTEIN-LIKE 2"/>
    <property type="match status" value="1"/>
</dbReference>
<dbReference type="STRING" id="8022.A0A060Z6M7"/>
<dbReference type="SMART" id="SM00282">
    <property type="entry name" value="LamG"/>
    <property type="match status" value="1"/>
</dbReference>
<feature type="transmembrane region" description="Helical" evidence="2">
    <location>
        <begin position="12"/>
        <end position="37"/>
    </location>
</feature>
<name>A0A060Z6M7_ONCMY</name>
<dbReference type="InterPro" id="IPR050372">
    <property type="entry name" value="Neurexin-related_CASP"/>
</dbReference>
<dbReference type="Gene3D" id="2.60.120.200">
    <property type="match status" value="1"/>
</dbReference>
<dbReference type="PaxDb" id="8022-A0A060Z6M7"/>